<dbReference type="RefSeq" id="XP_031581370.1">
    <property type="nucleotide sequence ID" value="XM_031725596.1"/>
</dbReference>
<evidence type="ECO:0000256" key="1">
    <source>
        <dbReference type="SAM" id="MobiDB-lite"/>
    </source>
</evidence>
<dbReference type="OrthoDB" id="4188801at2759"/>
<dbReference type="KEGG" id="bgh:BDBG_17996"/>
<dbReference type="VEuPathDB" id="FungiDB:BDBG_17996"/>
<feature type="compositionally biased region" description="Acidic residues" evidence="1">
    <location>
        <begin position="1"/>
        <end position="14"/>
    </location>
</feature>
<dbReference type="EMBL" id="GG657487">
    <property type="protein sequence ID" value="OAT14320.1"/>
    <property type="molecule type" value="Genomic_DNA"/>
</dbReference>
<organism evidence="2 3">
    <name type="scientific">Blastomyces gilchristii (strain SLH14081)</name>
    <name type="common">Blastomyces dermatitidis</name>
    <dbReference type="NCBI Taxonomy" id="559298"/>
    <lineage>
        <taxon>Eukaryota</taxon>
        <taxon>Fungi</taxon>
        <taxon>Dikarya</taxon>
        <taxon>Ascomycota</taxon>
        <taxon>Pezizomycotina</taxon>
        <taxon>Eurotiomycetes</taxon>
        <taxon>Eurotiomycetidae</taxon>
        <taxon>Onygenales</taxon>
        <taxon>Ajellomycetaceae</taxon>
        <taxon>Blastomyces</taxon>
    </lineage>
</organism>
<protein>
    <submittedName>
        <fullName evidence="2">Uncharacterized protein</fullName>
    </submittedName>
</protein>
<dbReference type="Proteomes" id="UP000002038">
    <property type="component" value="Unassembled WGS sequence"/>
</dbReference>
<gene>
    <name evidence="2" type="ORF">BDBG_17996</name>
</gene>
<name>A0A179V2K3_BLAGS</name>
<dbReference type="GeneID" id="42529497"/>
<sequence length="68" mass="7617">MDMDDNDDDNDDSDSMASASSRETNLMNSANYRKDSKNDTSNLTGLLTGDKHLSEFCTCIKLDLKKTY</sequence>
<proteinExistence type="predicted"/>
<accession>A0A179V2K3</accession>
<evidence type="ECO:0000313" key="3">
    <source>
        <dbReference type="Proteomes" id="UP000002038"/>
    </source>
</evidence>
<keyword evidence="3" id="KW-1185">Reference proteome</keyword>
<reference evidence="3" key="1">
    <citation type="journal article" date="2015" name="PLoS Genet.">
        <title>The dynamic genome and transcriptome of the human fungal pathogen Blastomyces and close relative Emmonsia.</title>
        <authorList>
            <person name="Munoz J.F."/>
            <person name="Gauthier G.M."/>
            <person name="Desjardins C.A."/>
            <person name="Gallo J.E."/>
            <person name="Holder J."/>
            <person name="Sullivan T.D."/>
            <person name="Marty A.J."/>
            <person name="Carmen J.C."/>
            <person name="Chen Z."/>
            <person name="Ding L."/>
            <person name="Gujja S."/>
            <person name="Magrini V."/>
            <person name="Misas E."/>
            <person name="Mitreva M."/>
            <person name="Priest M."/>
            <person name="Saif S."/>
            <person name="Whiston E.A."/>
            <person name="Young S."/>
            <person name="Zeng Q."/>
            <person name="Goldman W.E."/>
            <person name="Mardis E.R."/>
            <person name="Taylor J.W."/>
            <person name="McEwen J.G."/>
            <person name="Clay O.K."/>
            <person name="Klein B.S."/>
            <person name="Cuomo C.A."/>
        </authorList>
    </citation>
    <scope>NUCLEOTIDE SEQUENCE [LARGE SCALE GENOMIC DNA]</scope>
    <source>
        <strain evidence="3">SLH14081</strain>
    </source>
</reference>
<feature type="compositionally biased region" description="Polar residues" evidence="1">
    <location>
        <begin position="22"/>
        <end position="31"/>
    </location>
</feature>
<dbReference type="AlphaFoldDB" id="A0A179V2K3"/>
<dbReference type="STRING" id="559298.A0A179V2K3"/>
<feature type="region of interest" description="Disordered" evidence="1">
    <location>
        <begin position="1"/>
        <end position="47"/>
    </location>
</feature>
<evidence type="ECO:0000313" key="2">
    <source>
        <dbReference type="EMBL" id="OAT14320.1"/>
    </source>
</evidence>